<protein>
    <submittedName>
        <fullName evidence="1">Uncharacterized protein</fullName>
    </submittedName>
</protein>
<dbReference type="RefSeq" id="XP_066719770.1">
    <property type="nucleotide sequence ID" value="XM_066853915.1"/>
</dbReference>
<name>A0ABR1W5D8_9PEZI</name>
<organism evidence="1 2">
    <name type="scientific">Apiospora phragmitis</name>
    <dbReference type="NCBI Taxonomy" id="2905665"/>
    <lineage>
        <taxon>Eukaryota</taxon>
        <taxon>Fungi</taxon>
        <taxon>Dikarya</taxon>
        <taxon>Ascomycota</taxon>
        <taxon>Pezizomycotina</taxon>
        <taxon>Sordariomycetes</taxon>
        <taxon>Xylariomycetidae</taxon>
        <taxon>Amphisphaeriales</taxon>
        <taxon>Apiosporaceae</taxon>
        <taxon>Apiospora</taxon>
    </lineage>
</organism>
<dbReference type="GeneID" id="92086978"/>
<evidence type="ECO:0000313" key="2">
    <source>
        <dbReference type="Proteomes" id="UP001480595"/>
    </source>
</evidence>
<sequence length="104" mass="11564">MRDLEGFGILIERQTTSRKYRGPPLDAPTPEIDAAWYEMGLRAPGTRLTEGDVKALNKTAPPGHYFIDALRYPPPDSSRLHTQDPRAAMWEEVGNALTFRPGAA</sequence>
<accession>A0ABR1W5D8</accession>
<evidence type="ECO:0000313" key="1">
    <source>
        <dbReference type="EMBL" id="KAK8078699.1"/>
    </source>
</evidence>
<proteinExistence type="predicted"/>
<comment type="caution">
    <text evidence="1">The sequence shown here is derived from an EMBL/GenBank/DDBJ whole genome shotgun (WGS) entry which is preliminary data.</text>
</comment>
<dbReference type="Proteomes" id="UP001480595">
    <property type="component" value="Unassembled WGS sequence"/>
</dbReference>
<reference evidence="1 2" key="1">
    <citation type="submission" date="2023-01" db="EMBL/GenBank/DDBJ databases">
        <title>Analysis of 21 Apiospora genomes using comparative genomics revels a genus with tremendous synthesis potential of carbohydrate active enzymes and secondary metabolites.</title>
        <authorList>
            <person name="Sorensen T."/>
        </authorList>
    </citation>
    <scope>NUCLEOTIDE SEQUENCE [LARGE SCALE GENOMIC DNA]</scope>
    <source>
        <strain evidence="1 2">CBS 135458</strain>
    </source>
</reference>
<keyword evidence="2" id="KW-1185">Reference proteome</keyword>
<dbReference type="EMBL" id="JAQQWL010000003">
    <property type="protein sequence ID" value="KAK8078699.1"/>
    <property type="molecule type" value="Genomic_DNA"/>
</dbReference>
<gene>
    <name evidence="1" type="ORF">PG994_002506</name>
</gene>